<dbReference type="InterPro" id="IPR007726">
    <property type="entry name" value="SS18_N"/>
</dbReference>
<name>A0A1Y1JID1_PLAGO</name>
<evidence type="ECO:0000256" key="1">
    <source>
        <dbReference type="ARBA" id="ARBA00007945"/>
    </source>
</evidence>
<feature type="compositionally biased region" description="Basic and acidic residues" evidence="2">
    <location>
        <begin position="458"/>
        <end position="468"/>
    </location>
</feature>
<evidence type="ECO:0000256" key="2">
    <source>
        <dbReference type="SAM" id="MobiDB-lite"/>
    </source>
</evidence>
<dbReference type="EMBL" id="BDQF01000013">
    <property type="protein sequence ID" value="GAW82269.1"/>
    <property type="molecule type" value="Genomic_DNA"/>
</dbReference>
<dbReference type="OrthoDB" id="372779at2759"/>
<feature type="region of interest" description="Disordered" evidence="2">
    <location>
        <begin position="285"/>
        <end position="319"/>
    </location>
</feature>
<feature type="domain" description="SS18 N-terminal" evidence="3">
    <location>
        <begin position="483"/>
        <end position="531"/>
    </location>
</feature>
<keyword evidence="5" id="KW-1185">Reference proteome</keyword>
<protein>
    <recommendedName>
        <fullName evidence="3">SS18 N-terminal domain-containing protein</fullName>
    </recommendedName>
</protein>
<reference evidence="5" key="1">
    <citation type="submission" date="2017-04" db="EMBL/GenBank/DDBJ databases">
        <title>Plasmodium gonderi genome.</title>
        <authorList>
            <person name="Arisue N."/>
            <person name="Honma H."/>
            <person name="Kawai S."/>
            <person name="Tougan T."/>
            <person name="Tanabe K."/>
            <person name="Horii T."/>
        </authorList>
    </citation>
    <scope>NUCLEOTIDE SEQUENCE [LARGE SCALE GENOMIC DNA]</scope>
    <source>
        <strain evidence="5">ATCC 30045</strain>
    </source>
</reference>
<comment type="caution">
    <text evidence="4">The sequence shown here is derived from an EMBL/GenBank/DDBJ whole genome shotgun (WGS) entry which is preliminary data.</text>
</comment>
<dbReference type="Pfam" id="PF05030">
    <property type="entry name" value="SSXT"/>
    <property type="match status" value="1"/>
</dbReference>
<evidence type="ECO:0000313" key="4">
    <source>
        <dbReference type="EMBL" id="GAW82269.1"/>
    </source>
</evidence>
<dbReference type="GeneID" id="39749006"/>
<comment type="similarity">
    <text evidence="1">Belongs to the SS18 family.</text>
</comment>
<dbReference type="AlphaFoldDB" id="A0A1Y1JID1"/>
<gene>
    <name evidence="4" type="ORF">PGO_122660</name>
</gene>
<feature type="compositionally biased region" description="Basic and acidic residues" evidence="2">
    <location>
        <begin position="285"/>
        <end position="296"/>
    </location>
</feature>
<dbReference type="RefSeq" id="XP_028544858.1">
    <property type="nucleotide sequence ID" value="XM_028689057.1"/>
</dbReference>
<accession>A0A1Y1JID1</accession>
<dbReference type="Proteomes" id="UP000195521">
    <property type="component" value="Unassembled WGS sequence"/>
</dbReference>
<sequence length="547" mass="60706">MGFLINDDKKNNIIKSTEEINIDNTASHIYLDEFNNEKKIHLHSSGENEIILNDDWEEGKVRARGVENSEGGAENSEGGAEIAEEGTEIAEEGTEIAEGVAKNLEGVEEISKGGVENRIPLNSDNINEYNNTWIANSSADHVTSCSVEVEKGADIVTTSSEVAEYSHAGTNANIREESQSDISINRMERDDVAGSFCVTMEGKEISSLRYSPHYDPRHSSTFVHIQPLVNGNGYNNNSLANKGNVQLNEKGITSEHDISINCNAGLTHEGALKNDHSWPIINDHIGDKNCTDRNSHTDNSSNGGNRINGGNKEAHQSAENENTIGYYDESRMFSKTIAHQQSKLLDLSVLNKQKDHTVLHSYPEEKKMRKSSTADKVQESLLTADIMCTSCESEGKITMSPTNFNPFPSNGGKGKKVFQNVAKSYGTNVERGIIARGGGEGKEEEDEMVNEIPKKKHDCNLDNEHEESYSSSDEGDESNRVIKKKIKKKIDENDHLFCAINEFMRKGLKNECIPLFERLQQNLFFLVMLANIPNENFDECESSSSDY</sequence>
<organism evidence="4 5">
    <name type="scientific">Plasmodium gonderi</name>
    <dbReference type="NCBI Taxonomy" id="77519"/>
    <lineage>
        <taxon>Eukaryota</taxon>
        <taxon>Sar</taxon>
        <taxon>Alveolata</taxon>
        <taxon>Apicomplexa</taxon>
        <taxon>Aconoidasida</taxon>
        <taxon>Haemosporida</taxon>
        <taxon>Plasmodiidae</taxon>
        <taxon>Plasmodium</taxon>
        <taxon>Plasmodium (Plasmodium)</taxon>
    </lineage>
</organism>
<feature type="compositionally biased region" description="Low complexity" evidence="2">
    <location>
        <begin position="299"/>
        <end position="311"/>
    </location>
</feature>
<evidence type="ECO:0000313" key="5">
    <source>
        <dbReference type="Proteomes" id="UP000195521"/>
    </source>
</evidence>
<proteinExistence type="inferred from homology"/>
<evidence type="ECO:0000259" key="3">
    <source>
        <dbReference type="Pfam" id="PF05030"/>
    </source>
</evidence>
<feature type="region of interest" description="Disordered" evidence="2">
    <location>
        <begin position="437"/>
        <end position="478"/>
    </location>
</feature>